<evidence type="ECO:0000256" key="1">
    <source>
        <dbReference type="SAM" id="MobiDB-lite"/>
    </source>
</evidence>
<sequence length="96" mass="11503">MLCYNHHRWQSNPEPIVKPDHEKDNHHWRRPQDIDRTTLKHVGLHLFETQSEATTLQQKQKTTATVHSGGLDRNRPKRKSPDGNQHVRVRWCRNRE</sequence>
<evidence type="ECO:0000313" key="3">
    <source>
        <dbReference type="Proteomes" id="UP000265520"/>
    </source>
</evidence>
<evidence type="ECO:0000313" key="2">
    <source>
        <dbReference type="EMBL" id="MCI28071.1"/>
    </source>
</evidence>
<feature type="region of interest" description="Disordered" evidence="1">
    <location>
        <begin position="51"/>
        <end position="96"/>
    </location>
</feature>
<feature type="compositionally biased region" description="Basic and acidic residues" evidence="1">
    <location>
        <begin position="17"/>
        <end position="29"/>
    </location>
</feature>
<organism evidence="2 3">
    <name type="scientific">Trifolium medium</name>
    <dbReference type="NCBI Taxonomy" id="97028"/>
    <lineage>
        <taxon>Eukaryota</taxon>
        <taxon>Viridiplantae</taxon>
        <taxon>Streptophyta</taxon>
        <taxon>Embryophyta</taxon>
        <taxon>Tracheophyta</taxon>
        <taxon>Spermatophyta</taxon>
        <taxon>Magnoliopsida</taxon>
        <taxon>eudicotyledons</taxon>
        <taxon>Gunneridae</taxon>
        <taxon>Pentapetalae</taxon>
        <taxon>rosids</taxon>
        <taxon>fabids</taxon>
        <taxon>Fabales</taxon>
        <taxon>Fabaceae</taxon>
        <taxon>Papilionoideae</taxon>
        <taxon>50 kb inversion clade</taxon>
        <taxon>NPAAA clade</taxon>
        <taxon>Hologalegina</taxon>
        <taxon>IRL clade</taxon>
        <taxon>Trifolieae</taxon>
        <taxon>Trifolium</taxon>
    </lineage>
</organism>
<proteinExistence type="predicted"/>
<feature type="compositionally biased region" description="Low complexity" evidence="1">
    <location>
        <begin position="53"/>
        <end position="65"/>
    </location>
</feature>
<keyword evidence="3" id="KW-1185">Reference proteome</keyword>
<reference evidence="2 3" key="1">
    <citation type="journal article" date="2018" name="Front. Plant Sci.">
        <title>Red Clover (Trifolium pratense) and Zigzag Clover (T. medium) - A Picture of Genomic Similarities and Differences.</title>
        <authorList>
            <person name="Dluhosova J."/>
            <person name="Istvanek J."/>
            <person name="Nedelnik J."/>
            <person name="Repkova J."/>
        </authorList>
    </citation>
    <scope>NUCLEOTIDE SEQUENCE [LARGE SCALE GENOMIC DNA]</scope>
    <source>
        <strain evidence="3">cv. 10/8</strain>
        <tissue evidence="2">Leaf</tissue>
    </source>
</reference>
<feature type="region of interest" description="Disordered" evidence="1">
    <location>
        <begin position="1"/>
        <end position="29"/>
    </location>
</feature>
<dbReference type="EMBL" id="LXQA010163395">
    <property type="protein sequence ID" value="MCI28071.1"/>
    <property type="molecule type" value="Genomic_DNA"/>
</dbReference>
<dbReference type="AlphaFoldDB" id="A0A392QUL8"/>
<dbReference type="Proteomes" id="UP000265520">
    <property type="component" value="Unassembled WGS sequence"/>
</dbReference>
<feature type="non-terminal residue" evidence="2">
    <location>
        <position position="96"/>
    </location>
</feature>
<protein>
    <submittedName>
        <fullName evidence="2">Uncharacterized protein</fullName>
    </submittedName>
</protein>
<name>A0A392QUL8_9FABA</name>
<accession>A0A392QUL8</accession>
<comment type="caution">
    <text evidence="2">The sequence shown here is derived from an EMBL/GenBank/DDBJ whole genome shotgun (WGS) entry which is preliminary data.</text>
</comment>
<feature type="compositionally biased region" description="Basic residues" evidence="1">
    <location>
        <begin position="87"/>
        <end position="96"/>
    </location>
</feature>